<evidence type="ECO:0000313" key="3">
    <source>
        <dbReference type="Proteomes" id="UP000675940"/>
    </source>
</evidence>
<dbReference type="EMBL" id="JAGISH010000016">
    <property type="protein sequence ID" value="MBP0484721.1"/>
    <property type="molecule type" value="Genomic_DNA"/>
</dbReference>
<dbReference type="Pfam" id="PF00149">
    <property type="entry name" value="Metallophos"/>
    <property type="match status" value="1"/>
</dbReference>
<keyword evidence="3" id="KW-1185">Reference proteome</keyword>
<protein>
    <submittedName>
        <fullName evidence="2">Serine/threonine protein phosphatase</fullName>
    </submittedName>
</protein>
<dbReference type="InterPro" id="IPR029052">
    <property type="entry name" value="Metallo-depent_PP-like"/>
</dbReference>
<dbReference type="PANTHER" id="PTHR42850">
    <property type="entry name" value="METALLOPHOSPHOESTERASE"/>
    <property type="match status" value="1"/>
</dbReference>
<reference evidence="2" key="1">
    <citation type="submission" date="2021-03" db="EMBL/GenBank/DDBJ databases">
        <title>Sagittula salina sp. nov. strain M10.9X isolated from the marine waste.</title>
        <authorList>
            <person name="Satari L."/>
            <person name="Molina-Menor E."/>
            <person name="Vidal-Verdu A."/>
            <person name="Pascual J."/>
            <person name="Pereto J."/>
            <person name="Porcar M."/>
        </authorList>
    </citation>
    <scope>NUCLEOTIDE SEQUENCE</scope>
    <source>
        <strain evidence="2">M10.9X</strain>
    </source>
</reference>
<dbReference type="CDD" id="cd00144">
    <property type="entry name" value="MPP_PPP_family"/>
    <property type="match status" value="1"/>
</dbReference>
<dbReference type="GO" id="GO:0016791">
    <property type="term" value="F:phosphatase activity"/>
    <property type="evidence" value="ECO:0007669"/>
    <property type="project" value="TreeGrafter"/>
</dbReference>
<proteinExistence type="predicted"/>
<gene>
    <name evidence="2" type="ORF">J5474_19790</name>
</gene>
<dbReference type="InterPro" id="IPR004843">
    <property type="entry name" value="Calcineurin-like_PHP"/>
</dbReference>
<dbReference type="RefSeq" id="WP_209363324.1">
    <property type="nucleotide sequence ID" value="NZ_JAGISH010000016.1"/>
</dbReference>
<evidence type="ECO:0000313" key="2">
    <source>
        <dbReference type="EMBL" id="MBP0484721.1"/>
    </source>
</evidence>
<dbReference type="Proteomes" id="UP000675940">
    <property type="component" value="Unassembled WGS sequence"/>
</dbReference>
<dbReference type="GO" id="GO:0008803">
    <property type="term" value="F:bis(5'-nucleosyl)-tetraphosphatase (symmetrical) activity"/>
    <property type="evidence" value="ECO:0007669"/>
    <property type="project" value="TreeGrafter"/>
</dbReference>
<sequence>MKLLEKLLGKPARTARDLYSVPEFDAPVAPDESFFVIGDVHGCLQKLADLLLEIEKIEETPRVIVVGDMVDRGEHSGPVLSLLRRLSREFGDYVICLAGNHEEMLLNFLDDPETAGNRWLRNGGLQTLASYKIGRQPSETMADLALRLREAMGEDIIAWLRALPDSWQSGNVAVVHAGADPALPLDCQTRDVLTWGHSEFGRRDRTDGIWIVHGHTIVRQPKAERGRISVDTGAYATGRLTAAHIRPGEVTFLEV</sequence>
<dbReference type="Gene3D" id="3.60.21.10">
    <property type="match status" value="1"/>
</dbReference>
<dbReference type="GO" id="GO:0110154">
    <property type="term" value="P:RNA decapping"/>
    <property type="evidence" value="ECO:0007669"/>
    <property type="project" value="TreeGrafter"/>
</dbReference>
<name>A0A940MNG2_9RHOB</name>
<organism evidence="2 3">
    <name type="scientific">Sagittula salina</name>
    <dbReference type="NCBI Taxonomy" id="2820268"/>
    <lineage>
        <taxon>Bacteria</taxon>
        <taxon>Pseudomonadati</taxon>
        <taxon>Pseudomonadota</taxon>
        <taxon>Alphaproteobacteria</taxon>
        <taxon>Rhodobacterales</taxon>
        <taxon>Roseobacteraceae</taxon>
        <taxon>Sagittula</taxon>
    </lineage>
</organism>
<dbReference type="PANTHER" id="PTHR42850:SF4">
    <property type="entry name" value="ZINC-DEPENDENT ENDOPOLYPHOSPHATASE"/>
    <property type="match status" value="1"/>
</dbReference>
<feature type="domain" description="Calcineurin-like phosphoesterase" evidence="1">
    <location>
        <begin position="34"/>
        <end position="122"/>
    </location>
</feature>
<dbReference type="InterPro" id="IPR050126">
    <property type="entry name" value="Ap4A_hydrolase"/>
</dbReference>
<accession>A0A940MNG2</accession>
<dbReference type="AlphaFoldDB" id="A0A940MNG2"/>
<dbReference type="SUPFAM" id="SSF56300">
    <property type="entry name" value="Metallo-dependent phosphatases"/>
    <property type="match status" value="1"/>
</dbReference>
<dbReference type="GO" id="GO:0005737">
    <property type="term" value="C:cytoplasm"/>
    <property type="evidence" value="ECO:0007669"/>
    <property type="project" value="TreeGrafter"/>
</dbReference>
<comment type="caution">
    <text evidence="2">The sequence shown here is derived from an EMBL/GenBank/DDBJ whole genome shotgun (WGS) entry which is preliminary data.</text>
</comment>
<evidence type="ECO:0000259" key="1">
    <source>
        <dbReference type="Pfam" id="PF00149"/>
    </source>
</evidence>